<evidence type="ECO:0000313" key="6">
    <source>
        <dbReference type="Proteomes" id="UP001595814"/>
    </source>
</evidence>
<feature type="chain" id="PRO_5045337625" evidence="3">
    <location>
        <begin position="22"/>
        <end position="943"/>
    </location>
</feature>
<keyword evidence="2" id="KW-0812">Transmembrane</keyword>
<dbReference type="Proteomes" id="UP001595814">
    <property type="component" value="Unassembled WGS sequence"/>
</dbReference>
<feature type="repeat" description="TPR" evidence="1">
    <location>
        <begin position="284"/>
        <end position="317"/>
    </location>
</feature>
<evidence type="ECO:0000256" key="2">
    <source>
        <dbReference type="SAM" id="Phobius"/>
    </source>
</evidence>
<proteinExistence type="predicted"/>
<keyword evidence="6" id="KW-1185">Reference proteome</keyword>
<organism evidence="5 6">
    <name type="scientific">Euzebyella saccharophila</name>
    <dbReference type="NCBI Taxonomy" id="679664"/>
    <lineage>
        <taxon>Bacteria</taxon>
        <taxon>Pseudomonadati</taxon>
        <taxon>Bacteroidota</taxon>
        <taxon>Flavobacteriia</taxon>
        <taxon>Flavobacteriales</taxon>
        <taxon>Flavobacteriaceae</taxon>
        <taxon>Euzebyella</taxon>
    </lineage>
</organism>
<feature type="signal peptide" evidence="3">
    <location>
        <begin position="1"/>
        <end position="21"/>
    </location>
</feature>
<protein>
    <submittedName>
        <fullName evidence="5">CHAT domain-containing protein</fullName>
    </submittedName>
</protein>
<dbReference type="PROSITE" id="PS50005">
    <property type="entry name" value="TPR"/>
    <property type="match status" value="1"/>
</dbReference>
<name>A0ABV8JM93_9FLAO</name>
<evidence type="ECO:0000256" key="1">
    <source>
        <dbReference type="PROSITE-ProRule" id="PRU00339"/>
    </source>
</evidence>
<dbReference type="Gene3D" id="1.25.40.10">
    <property type="entry name" value="Tetratricopeptide repeat domain"/>
    <property type="match status" value="2"/>
</dbReference>
<dbReference type="RefSeq" id="WP_192460404.1">
    <property type="nucleotide sequence ID" value="NZ_JACYFJ010000001.1"/>
</dbReference>
<sequence>MLKIRLYILLFFCGCKMWPQADDMQAAFDKGLQYHYKDKDSAYFYYEKALNHAGEVKDIETQVLVLSYLLNANSNFYDLPSYGKNIGKAEHLINTTPQLDTVYMGSYFKQNLLFEKGAYHYKLKDYSNAESYFYEYYSLLKDLPVESLTTVEIDMMSAIFSYLGLTHHHMAKYEEAEFYFQKDLAWVATYQDSIPEWQSVSFNTKKLLSQTYEAKGRLAAANSLLVEAVDFYQEKVNNPRHKNNYLSSLILLAENFLEQKNYKETISTLNEGLADFKAENTFQKEMFAVLGDAYLGMKDFDYAERYYHKSLKAYKAYRENKPHKDIAASYGKLAQLSLEKGEFLKALEMLGFAFDNSGLEVTSDSYHINPDPNKVFSKLQFLDLLEIKLRALEGLFKKSNKPDYLQSLLQTNQNLLETFQLLKMEFESKADKQFLTDKAYPIFERMLATTFLAYQKAASGKILQLALDITETNKDFILLEALRNAHATKFGGVPKEILEKESQLRVQISQLEKNQFESGTSQKFSNQLFNAKERYYSFLDSLKFAYPKYHSLKYGAEPILLTDLKKEIQKVDQGIISYTVVKDGLFVLVFSSAETQFLKIPFSSSEREKVSQLYRLISQPGLGQEQKEIEQLATLLYEPLLSDVLNSLETTNLTIVRDDILHYLPFDLLIRDGQYLLETKNIVYANSITTWAELKNRPSADENKLLAIAPSFNTPAEEEERQFGKLLYNDDEIRAINAHFPLDSLMADNATLTNFRESVANYKMVHLATHASANDAYPDYSYLAFSENNKSENNVLYIRDLYETNLKAELVTLSACQTGIGSLKKGQGMLSLSKGFHYAGAKALVHTQWKINDKSSVQLMDSFYKFLSEGATKSEALRKAKLAYLQNTDDSLLKHPYYWAAYAVSGNNAPVSTDSSFWYVTLIVVLVSFFSIWFLVKKKRRGG</sequence>
<keyword evidence="3" id="KW-0732">Signal</keyword>
<dbReference type="InterPro" id="IPR011990">
    <property type="entry name" value="TPR-like_helical_dom_sf"/>
</dbReference>
<dbReference type="EMBL" id="JBHSAW010000004">
    <property type="protein sequence ID" value="MFC4095968.1"/>
    <property type="molecule type" value="Genomic_DNA"/>
</dbReference>
<feature type="transmembrane region" description="Helical" evidence="2">
    <location>
        <begin position="917"/>
        <end position="936"/>
    </location>
</feature>
<keyword evidence="1" id="KW-0802">TPR repeat</keyword>
<accession>A0ABV8JM93</accession>
<dbReference type="PANTHER" id="PTHR10098">
    <property type="entry name" value="RAPSYN-RELATED"/>
    <property type="match status" value="1"/>
</dbReference>
<keyword evidence="2" id="KW-1133">Transmembrane helix</keyword>
<reference evidence="6" key="1">
    <citation type="journal article" date="2019" name="Int. J. Syst. Evol. Microbiol.">
        <title>The Global Catalogue of Microorganisms (GCM) 10K type strain sequencing project: providing services to taxonomists for standard genome sequencing and annotation.</title>
        <authorList>
            <consortium name="The Broad Institute Genomics Platform"/>
            <consortium name="The Broad Institute Genome Sequencing Center for Infectious Disease"/>
            <person name="Wu L."/>
            <person name="Ma J."/>
        </authorList>
    </citation>
    <scope>NUCLEOTIDE SEQUENCE [LARGE SCALE GENOMIC DNA]</scope>
    <source>
        <strain evidence="6">CECT 7477</strain>
    </source>
</reference>
<keyword evidence="2" id="KW-0472">Membrane</keyword>
<evidence type="ECO:0000256" key="3">
    <source>
        <dbReference type="SAM" id="SignalP"/>
    </source>
</evidence>
<evidence type="ECO:0000313" key="5">
    <source>
        <dbReference type="EMBL" id="MFC4095968.1"/>
    </source>
</evidence>
<evidence type="ECO:0000259" key="4">
    <source>
        <dbReference type="Pfam" id="PF12770"/>
    </source>
</evidence>
<dbReference type="Pfam" id="PF12770">
    <property type="entry name" value="CHAT"/>
    <property type="match status" value="1"/>
</dbReference>
<dbReference type="InterPro" id="IPR019734">
    <property type="entry name" value="TPR_rpt"/>
</dbReference>
<feature type="domain" description="CHAT" evidence="4">
    <location>
        <begin position="627"/>
        <end position="907"/>
    </location>
</feature>
<dbReference type="InterPro" id="IPR024983">
    <property type="entry name" value="CHAT_dom"/>
</dbReference>
<gene>
    <name evidence="5" type="ORF">ACFOUT_08780</name>
</gene>
<dbReference type="SUPFAM" id="SSF48452">
    <property type="entry name" value="TPR-like"/>
    <property type="match status" value="2"/>
</dbReference>
<comment type="caution">
    <text evidence="5">The sequence shown here is derived from an EMBL/GenBank/DDBJ whole genome shotgun (WGS) entry which is preliminary data.</text>
</comment>